<evidence type="ECO:0000256" key="5">
    <source>
        <dbReference type="ARBA" id="ARBA00022833"/>
    </source>
</evidence>
<keyword evidence="11" id="KW-1185">Reference proteome</keyword>
<dbReference type="Gene3D" id="3.20.20.140">
    <property type="entry name" value="Metal-dependent hydrolases"/>
    <property type="match status" value="1"/>
</dbReference>
<organism evidence="10 11">
    <name type="scientific">Hanseniaspora guilliermondii</name>
    <dbReference type="NCBI Taxonomy" id="56406"/>
    <lineage>
        <taxon>Eukaryota</taxon>
        <taxon>Fungi</taxon>
        <taxon>Dikarya</taxon>
        <taxon>Ascomycota</taxon>
        <taxon>Saccharomycotina</taxon>
        <taxon>Saccharomycetes</taxon>
        <taxon>Saccharomycodales</taxon>
        <taxon>Saccharomycodaceae</taxon>
        <taxon>Hanseniaspora</taxon>
    </lineage>
</organism>
<gene>
    <name evidence="10" type="ORF">HGUI_02306</name>
</gene>
<comment type="catalytic activity">
    <reaction evidence="6 8">
        <text>guanine + H2O + H(+) = xanthine + NH4(+)</text>
        <dbReference type="Rhea" id="RHEA:14665"/>
        <dbReference type="ChEBI" id="CHEBI:15377"/>
        <dbReference type="ChEBI" id="CHEBI:15378"/>
        <dbReference type="ChEBI" id="CHEBI:16235"/>
        <dbReference type="ChEBI" id="CHEBI:17712"/>
        <dbReference type="ChEBI" id="CHEBI:28938"/>
        <dbReference type="EC" id="3.5.4.3"/>
    </reaction>
</comment>
<dbReference type="GO" id="GO:0006147">
    <property type="term" value="P:guanine catabolic process"/>
    <property type="evidence" value="ECO:0007669"/>
    <property type="project" value="UniProtKB-UniRule"/>
</dbReference>
<evidence type="ECO:0000256" key="2">
    <source>
        <dbReference type="ARBA" id="ARBA00006745"/>
    </source>
</evidence>
<keyword evidence="4 8" id="KW-0378">Hydrolase</keyword>
<evidence type="ECO:0000256" key="8">
    <source>
        <dbReference type="RuleBase" id="RU366009"/>
    </source>
</evidence>
<dbReference type="FunFam" id="3.20.20.140:FF:000022">
    <property type="entry name" value="Guanine deaminase"/>
    <property type="match status" value="1"/>
</dbReference>
<keyword evidence="5 8" id="KW-0862">Zinc</keyword>
<dbReference type="SUPFAM" id="SSF51556">
    <property type="entry name" value="Metallo-dependent hydrolases"/>
    <property type="match status" value="1"/>
</dbReference>
<protein>
    <recommendedName>
        <fullName evidence="8">Guanine deaminase</fullName>
        <shortName evidence="8">Guanase</shortName>
        <ecNumber evidence="8">3.5.4.3</ecNumber>
    </recommendedName>
    <alternativeName>
        <fullName evidence="8">Guanine aminohydrolase</fullName>
    </alternativeName>
</protein>
<evidence type="ECO:0000256" key="1">
    <source>
        <dbReference type="ARBA" id="ARBA00004984"/>
    </source>
</evidence>
<dbReference type="OrthoDB" id="194468at2759"/>
<evidence type="ECO:0000313" key="11">
    <source>
        <dbReference type="Proteomes" id="UP000183365"/>
    </source>
</evidence>
<dbReference type="Gene3D" id="2.30.40.10">
    <property type="entry name" value="Urease, subunit C, domain 1"/>
    <property type="match status" value="1"/>
</dbReference>
<dbReference type="NCBIfam" id="TIGR02967">
    <property type="entry name" value="guan_deamin"/>
    <property type="match status" value="1"/>
</dbReference>
<evidence type="ECO:0000256" key="6">
    <source>
        <dbReference type="ARBA" id="ARBA00051148"/>
    </source>
</evidence>
<dbReference type="PANTHER" id="PTHR11271">
    <property type="entry name" value="GUANINE DEAMINASE"/>
    <property type="match status" value="1"/>
</dbReference>
<dbReference type="VEuPathDB" id="FungiDB:HGUI_02306"/>
<dbReference type="SUPFAM" id="SSF51338">
    <property type="entry name" value="Composite domain of metallo-dependent hydrolases"/>
    <property type="match status" value="1"/>
</dbReference>
<dbReference type="InterPro" id="IPR006680">
    <property type="entry name" value="Amidohydro-rel"/>
</dbReference>
<evidence type="ECO:0000256" key="3">
    <source>
        <dbReference type="ARBA" id="ARBA00022723"/>
    </source>
</evidence>
<dbReference type="GO" id="GO:0005829">
    <property type="term" value="C:cytosol"/>
    <property type="evidence" value="ECO:0007669"/>
    <property type="project" value="TreeGrafter"/>
</dbReference>
<dbReference type="EMBL" id="FQNF01000039">
    <property type="protein sequence ID" value="SGZ40106.1"/>
    <property type="molecule type" value="Genomic_DNA"/>
</dbReference>
<sequence>MNGSSFCIKGHFVDTPVLGKVRLRTNHILVIEDGKIKDIVESKNFDTSSRKNLIDYTTNPNTNEIQFIFPGFVDTHCHAPQFPNIGIFGNTTLLDWLNKYTFPLEHELTFNMDKAELVYKNAINRTLSNGTTTIAYYATIGKRSTELLAKLCLKMGQRAFVGKVCMDVNAPEYYSETHSECIQDNKDLIVSIRDMNRKYHKDKFVEPIITPRFAPVVSKETMKCLGDLSALHDVPIQTHLSETFNEIDLVMKTFPECDNYTDVYNRYGLLTNKTVLAHCIHLSEEEASLINEKKAGVSHCPVSNSSITSGECRVRWLLEKGINVSLGTDMSGGYSPSILKTARQGLLVSRHVAMKTSDEVGDKDKLSTNEVLYLATKGGAEVLNLEDKIGTFDIGKAFDAQLIHLGNNTNVDLFEWQVPSENVDNEDVFMDKWQDVIDKWVFLGDDRETRHVWVDGLRVK</sequence>
<dbReference type="AlphaFoldDB" id="A0A1L0B119"/>
<accession>A0A1L0B119</accession>
<dbReference type="Pfam" id="PF01979">
    <property type="entry name" value="Amidohydro_1"/>
    <property type="match status" value="1"/>
</dbReference>
<dbReference type="GO" id="GO:0008892">
    <property type="term" value="F:guanine deaminase activity"/>
    <property type="evidence" value="ECO:0007669"/>
    <property type="project" value="UniProtKB-UniRule"/>
</dbReference>
<evidence type="ECO:0000256" key="4">
    <source>
        <dbReference type="ARBA" id="ARBA00022801"/>
    </source>
</evidence>
<evidence type="ECO:0000313" key="10">
    <source>
        <dbReference type="EMBL" id="SGZ40106.1"/>
    </source>
</evidence>
<dbReference type="InterPro" id="IPR051607">
    <property type="entry name" value="Metallo-dep_hydrolases"/>
</dbReference>
<dbReference type="EC" id="3.5.4.3" evidence="8"/>
<comment type="cofactor">
    <cofactor evidence="8">
        <name>Zn(2+)</name>
        <dbReference type="ChEBI" id="CHEBI:29105"/>
    </cofactor>
    <text evidence="8">Binds 1 zinc ion per subunit.</text>
</comment>
<proteinExistence type="inferred from homology"/>
<dbReference type="GO" id="GO:0008270">
    <property type="term" value="F:zinc ion binding"/>
    <property type="evidence" value="ECO:0007669"/>
    <property type="project" value="UniProtKB-UniRule"/>
</dbReference>
<evidence type="ECO:0000259" key="9">
    <source>
        <dbReference type="Pfam" id="PF01979"/>
    </source>
</evidence>
<comment type="function">
    <text evidence="7 8">Catalyzes the hydrolytic deamination of guanine, producing xanthine and ammonia.</text>
</comment>
<dbReference type="Proteomes" id="UP000183365">
    <property type="component" value="Unassembled WGS sequence"/>
</dbReference>
<comment type="similarity">
    <text evidence="2 8">Belongs to the metallo-dependent hydrolases superfamily. ATZ/TRZ family.</text>
</comment>
<dbReference type="InterPro" id="IPR011059">
    <property type="entry name" value="Metal-dep_hydrolase_composite"/>
</dbReference>
<dbReference type="PANTHER" id="PTHR11271:SF6">
    <property type="entry name" value="GUANINE DEAMINASE"/>
    <property type="match status" value="1"/>
</dbReference>
<dbReference type="UniPathway" id="UPA00603">
    <property type="reaction ID" value="UER00660"/>
</dbReference>
<reference evidence="11" key="1">
    <citation type="submission" date="2016-11" db="EMBL/GenBank/DDBJ databases">
        <authorList>
            <person name="Guldener U."/>
        </authorList>
    </citation>
    <scope>NUCLEOTIDE SEQUENCE [LARGE SCALE GENOMIC DNA]</scope>
</reference>
<name>A0A1L0B119_9ASCO</name>
<comment type="pathway">
    <text evidence="1 8">Purine metabolism; guanine degradation; xanthine from guanine: step 1/1.</text>
</comment>
<feature type="domain" description="Amidohydrolase-related" evidence="9">
    <location>
        <begin position="67"/>
        <end position="456"/>
    </location>
</feature>
<dbReference type="InterPro" id="IPR014311">
    <property type="entry name" value="Guanine_deaminase"/>
</dbReference>
<dbReference type="InterPro" id="IPR032466">
    <property type="entry name" value="Metal_Hydrolase"/>
</dbReference>
<keyword evidence="3 8" id="KW-0479">Metal-binding</keyword>
<evidence type="ECO:0000256" key="7">
    <source>
        <dbReference type="ARBA" id="ARBA00056079"/>
    </source>
</evidence>